<dbReference type="EMBL" id="MU167329">
    <property type="protein sequence ID" value="KAG0143063.1"/>
    <property type="molecule type" value="Genomic_DNA"/>
</dbReference>
<gene>
    <name evidence="1" type="ORF">CROQUDRAFT_96746</name>
</gene>
<organism evidence="1 2">
    <name type="scientific">Cronartium quercuum f. sp. fusiforme G11</name>
    <dbReference type="NCBI Taxonomy" id="708437"/>
    <lineage>
        <taxon>Eukaryota</taxon>
        <taxon>Fungi</taxon>
        <taxon>Dikarya</taxon>
        <taxon>Basidiomycota</taxon>
        <taxon>Pucciniomycotina</taxon>
        <taxon>Pucciniomycetes</taxon>
        <taxon>Pucciniales</taxon>
        <taxon>Coleosporiaceae</taxon>
        <taxon>Cronartium</taxon>
    </lineage>
</organism>
<dbReference type="AlphaFoldDB" id="A0A9P6T9Y7"/>
<accession>A0A9P6T9Y7</accession>
<evidence type="ECO:0000313" key="2">
    <source>
        <dbReference type="Proteomes" id="UP000886653"/>
    </source>
</evidence>
<dbReference type="Proteomes" id="UP000886653">
    <property type="component" value="Unassembled WGS sequence"/>
</dbReference>
<dbReference type="OrthoDB" id="2503165at2759"/>
<proteinExistence type="predicted"/>
<evidence type="ECO:0000313" key="1">
    <source>
        <dbReference type="EMBL" id="KAG0143063.1"/>
    </source>
</evidence>
<name>A0A9P6T9Y7_9BASI</name>
<comment type="caution">
    <text evidence="1">The sequence shown here is derived from an EMBL/GenBank/DDBJ whole genome shotgun (WGS) entry which is preliminary data.</text>
</comment>
<keyword evidence="2" id="KW-1185">Reference proteome</keyword>
<protein>
    <submittedName>
        <fullName evidence="1">Uncharacterized protein</fullName>
    </submittedName>
</protein>
<sequence length="224" mass="23812">MANYRFHVPKIRHKARLLDDVIGSGGGLLGTDNSAVTSAATVFLDGVKAIICNIEHPKAQIHTFLSTCKKSIDVKADLIIGLCETTNESNAESVGTQLAVNLNAILTLLQVQVANIQRCGTDPSPLKVDLSVSLSDVSYSAFQLVLSLKPVFETATELTDKFPVIDKSCGSILIKLSTELANLVGACSEQVNLFDAGFFALAGPQMKDFNSVGGRFASFSGSFI</sequence>
<reference evidence="1" key="1">
    <citation type="submission" date="2013-11" db="EMBL/GenBank/DDBJ databases">
        <title>Genome sequence of the fusiform rust pathogen reveals effectors for host alternation and coevolution with pine.</title>
        <authorList>
            <consortium name="DOE Joint Genome Institute"/>
            <person name="Smith K."/>
            <person name="Pendleton A."/>
            <person name="Kubisiak T."/>
            <person name="Anderson C."/>
            <person name="Salamov A."/>
            <person name="Aerts A."/>
            <person name="Riley R."/>
            <person name="Clum A."/>
            <person name="Lindquist E."/>
            <person name="Ence D."/>
            <person name="Campbell M."/>
            <person name="Kronenberg Z."/>
            <person name="Feau N."/>
            <person name="Dhillon B."/>
            <person name="Hamelin R."/>
            <person name="Burleigh J."/>
            <person name="Smith J."/>
            <person name="Yandell M."/>
            <person name="Nelson C."/>
            <person name="Grigoriev I."/>
            <person name="Davis J."/>
        </authorList>
    </citation>
    <scope>NUCLEOTIDE SEQUENCE</scope>
    <source>
        <strain evidence="1">G11</strain>
    </source>
</reference>